<reference evidence="1" key="1">
    <citation type="journal article" date="2014" name="Int. J. Syst. Evol. Microbiol.">
        <title>Complete genome sequence of Corynebacterium casei LMG S-19264T (=DSM 44701T), isolated from a smear-ripened cheese.</title>
        <authorList>
            <consortium name="US DOE Joint Genome Institute (JGI-PGF)"/>
            <person name="Walter F."/>
            <person name="Albersmeier A."/>
            <person name="Kalinowski J."/>
            <person name="Ruckert C."/>
        </authorList>
    </citation>
    <scope>NUCLEOTIDE SEQUENCE</scope>
    <source>
        <strain evidence="1">CGMCC 4.7368</strain>
    </source>
</reference>
<sequence>MDVNHESMERSGKLIRDVGEEFGTDIAQNFMTLRSIDRHLGDPASDEAARIFRKGQDGHPGYEAAVRDLEMAAKNMDKAYEAIGRAIVAMSENVRTADWASMVDIGSVRAIIDFGESPNDPISVPATQVETT</sequence>
<protein>
    <submittedName>
        <fullName evidence="1">Uncharacterized protein</fullName>
    </submittedName>
</protein>
<organism evidence="1 2">
    <name type="scientific">Nonomuraea cavernae</name>
    <dbReference type="NCBI Taxonomy" id="2045107"/>
    <lineage>
        <taxon>Bacteria</taxon>
        <taxon>Bacillati</taxon>
        <taxon>Actinomycetota</taxon>
        <taxon>Actinomycetes</taxon>
        <taxon>Streptosporangiales</taxon>
        <taxon>Streptosporangiaceae</taxon>
        <taxon>Nonomuraea</taxon>
    </lineage>
</organism>
<evidence type="ECO:0000313" key="1">
    <source>
        <dbReference type="EMBL" id="GGO72978.1"/>
    </source>
</evidence>
<comment type="caution">
    <text evidence="1">The sequence shown here is derived from an EMBL/GenBank/DDBJ whole genome shotgun (WGS) entry which is preliminary data.</text>
</comment>
<dbReference type="EMBL" id="BMNH01000013">
    <property type="protein sequence ID" value="GGO72978.1"/>
    <property type="molecule type" value="Genomic_DNA"/>
</dbReference>
<name>A0A918DMW8_9ACTN</name>
<proteinExistence type="predicted"/>
<accession>A0A918DMW8</accession>
<dbReference type="Proteomes" id="UP000646523">
    <property type="component" value="Unassembled WGS sequence"/>
</dbReference>
<evidence type="ECO:0000313" key="2">
    <source>
        <dbReference type="Proteomes" id="UP000646523"/>
    </source>
</evidence>
<gene>
    <name evidence="1" type="ORF">GCM10012289_42300</name>
</gene>
<keyword evidence="2" id="KW-1185">Reference proteome</keyword>
<reference evidence="1" key="2">
    <citation type="submission" date="2020-09" db="EMBL/GenBank/DDBJ databases">
        <authorList>
            <person name="Sun Q."/>
            <person name="Zhou Y."/>
        </authorList>
    </citation>
    <scope>NUCLEOTIDE SEQUENCE</scope>
    <source>
        <strain evidence="1">CGMCC 4.7368</strain>
    </source>
</reference>
<dbReference type="RefSeq" id="WP_189125877.1">
    <property type="nucleotide sequence ID" value="NZ_BMNH01000013.1"/>
</dbReference>
<dbReference type="AlphaFoldDB" id="A0A918DMW8"/>